<dbReference type="EMBL" id="CP090164">
    <property type="protein sequence ID" value="UJO14333.1"/>
    <property type="molecule type" value="Genomic_DNA"/>
</dbReference>
<evidence type="ECO:0000256" key="5">
    <source>
        <dbReference type="ARBA" id="ARBA00022989"/>
    </source>
</evidence>
<dbReference type="Proteomes" id="UP000756132">
    <property type="component" value="Chromosome 2"/>
</dbReference>
<reference evidence="7" key="1">
    <citation type="submission" date="2021-12" db="EMBL/GenBank/DDBJ databases">
        <authorList>
            <person name="Zaccaron A."/>
            <person name="Stergiopoulos I."/>
        </authorList>
    </citation>
    <scope>NUCLEOTIDE SEQUENCE</scope>
    <source>
        <strain evidence="7">Race5_Kim</strain>
    </source>
</reference>
<gene>
    <name evidence="7" type="ORF">CLAFUR5_02420</name>
</gene>
<evidence type="ECO:0000256" key="6">
    <source>
        <dbReference type="ARBA" id="ARBA00023136"/>
    </source>
</evidence>
<evidence type="ECO:0000256" key="3">
    <source>
        <dbReference type="ARBA" id="ARBA00022692"/>
    </source>
</evidence>
<evidence type="ECO:0000256" key="1">
    <source>
        <dbReference type="ARBA" id="ARBA00004606"/>
    </source>
</evidence>
<dbReference type="Gene3D" id="3.90.550.50">
    <property type="match status" value="1"/>
</dbReference>
<dbReference type="PANTHER" id="PTHR23033:SF47">
    <property type="entry name" value="APPLE DOMAIN-CONTAINING PROTEIN-RELATED"/>
    <property type="match status" value="1"/>
</dbReference>
<dbReference type="RefSeq" id="XP_047758699.1">
    <property type="nucleotide sequence ID" value="XM_047901568.1"/>
</dbReference>
<evidence type="ECO:0000256" key="2">
    <source>
        <dbReference type="ARBA" id="ARBA00006462"/>
    </source>
</evidence>
<keyword evidence="6" id="KW-0472">Membrane</keyword>
<comment type="similarity">
    <text evidence="2">Belongs to the glycosyltransferase 31 family. Beta3-Gal-T subfamily.</text>
</comment>
<accession>A0A9Q8LCR1</accession>
<evidence type="ECO:0008006" key="9">
    <source>
        <dbReference type="Google" id="ProtNLM"/>
    </source>
</evidence>
<dbReference type="GO" id="GO:0016020">
    <property type="term" value="C:membrane"/>
    <property type="evidence" value="ECO:0007669"/>
    <property type="project" value="UniProtKB-SubCell"/>
</dbReference>
<keyword evidence="8" id="KW-1185">Reference proteome</keyword>
<protein>
    <recommendedName>
        <fullName evidence="9">Apple domain-containing protein</fullName>
    </recommendedName>
</protein>
<name>A0A9Q8LCR1_PASFU</name>
<dbReference type="OrthoDB" id="414175at2759"/>
<keyword evidence="5" id="KW-1133">Transmembrane helix</keyword>
<dbReference type="GeneID" id="71982298"/>
<evidence type="ECO:0000313" key="8">
    <source>
        <dbReference type="Proteomes" id="UP000756132"/>
    </source>
</evidence>
<reference evidence="7" key="2">
    <citation type="journal article" date="2022" name="Microb. Genom.">
        <title>A chromosome-scale genome assembly of the tomato pathogen Cladosporium fulvum reveals a compartmentalized genome architecture and the presence of a dispensable chromosome.</title>
        <authorList>
            <person name="Zaccaron A.Z."/>
            <person name="Chen L.H."/>
            <person name="Samaras A."/>
            <person name="Stergiopoulos I."/>
        </authorList>
    </citation>
    <scope>NUCLEOTIDE SEQUENCE</scope>
    <source>
        <strain evidence="7">Race5_Kim</strain>
    </source>
</reference>
<organism evidence="7 8">
    <name type="scientific">Passalora fulva</name>
    <name type="common">Tomato leaf mold</name>
    <name type="synonym">Cladosporium fulvum</name>
    <dbReference type="NCBI Taxonomy" id="5499"/>
    <lineage>
        <taxon>Eukaryota</taxon>
        <taxon>Fungi</taxon>
        <taxon>Dikarya</taxon>
        <taxon>Ascomycota</taxon>
        <taxon>Pezizomycotina</taxon>
        <taxon>Dothideomycetes</taxon>
        <taxon>Dothideomycetidae</taxon>
        <taxon>Mycosphaerellales</taxon>
        <taxon>Mycosphaerellaceae</taxon>
        <taxon>Fulvia</taxon>
    </lineage>
</organism>
<evidence type="ECO:0000313" key="7">
    <source>
        <dbReference type="EMBL" id="UJO14333.1"/>
    </source>
</evidence>
<comment type="subcellular location">
    <subcellularLocation>
        <location evidence="1">Membrane</location>
        <topology evidence="1">Single-pass type II membrane protein</topology>
    </subcellularLocation>
</comment>
<keyword evidence="3" id="KW-0812">Transmembrane</keyword>
<dbReference type="PANTHER" id="PTHR23033">
    <property type="entry name" value="BETA1,3-GALACTOSYLTRANSFERASE"/>
    <property type="match status" value="1"/>
</dbReference>
<sequence length="426" mass="48458">MRWPLFFPLPKRGACLDLLVICSLVALLWHFIGAQQFNHAWTKKASSGSSEASNDTRRSCQRLPGAHETVVVIETSAAELEERLPIHFSTTIPCYPNYLIFSDWAAKYKNHTIRDALSSVSPALRSTHPDFDLWRRLRKGGPDVLEDEEIWNSAMTTKDLDKWMILPIIRQTFERYPNQKWYVFLETDTFVHWSNLLAWLQELDPKDLHYIRASEDQSSQSGSGVTLSHASMELLAKEIDAEHSTFETLTKAKSSGGAVLRMVLAGIGVKPTFASPKRDTASLGSLDYNERTSGKRRWCSPAVAYHGVSPANIAELWKFEQECDMFQFFIKPRLAIRFGRVDDWDNYSSVNPAHSHPASSVDQCLQSCAGRSECVQFFFFNGTCHLSYVPRLGDFAAGVRSRWILPRLVRWVDNIEACRDQELGFI</sequence>
<evidence type="ECO:0000256" key="4">
    <source>
        <dbReference type="ARBA" id="ARBA00022968"/>
    </source>
</evidence>
<proteinExistence type="inferred from homology"/>
<keyword evidence="4" id="KW-0735">Signal-anchor</keyword>
<dbReference type="AlphaFoldDB" id="A0A9Q8LCR1"/>
<dbReference type="KEGG" id="ffu:CLAFUR5_02420"/>
<dbReference type="InterPro" id="IPR026050">
    <property type="entry name" value="C1GALT1/C1GALT1_chp1"/>
</dbReference>